<keyword evidence="1" id="KW-1133">Transmembrane helix</keyword>
<feature type="transmembrane region" description="Helical" evidence="1">
    <location>
        <begin position="97"/>
        <end position="116"/>
    </location>
</feature>
<evidence type="ECO:0000256" key="1">
    <source>
        <dbReference type="SAM" id="Phobius"/>
    </source>
</evidence>
<name>A0A1G5XZ68_9BACT</name>
<dbReference type="STRING" id="279824.SAMN03080617_02084"/>
<gene>
    <name evidence="2" type="ORF">SAMN03080617_02084</name>
</gene>
<keyword evidence="1" id="KW-0812">Transmembrane</keyword>
<keyword evidence="1" id="KW-0472">Membrane</keyword>
<protein>
    <submittedName>
        <fullName evidence="2">Uncharacterized protein</fullName>
    </submittedName>
</protein>
<evidence type="ECO:0000313" key="2">
    <source>
        <dbReference type="EMBL" id="SDA74935.1"/>
    </source>
</evidence>
<keyword evidence="3" id="KW-1185">Reference proteome</keyword>
<sequence>MQKMNLKPIWLKSNACRKTALPTLDLNQKLLKKDVEVLNKWGGGIKCKSRLLSLNIIQTKNKNLGQGHGKDYIERIMTLFQLTIIVHLKVFCDVFAAGLRVFLVVLIIFTVVHWHCHSAIQMLRRKTNVTFHRMAHAKMGRLRHPNGGE</sequence>
<dbReference type="AlphaFoldDB" id="A0A1G5XZ68"/>
<reference evidence="3" key="1">
    <citation type="submission" date="2016-10" db="EMBL/GenBank/DDBJ databases">
        <authorList>
            <person name="Varghese N."/>
            <person name="Submissions S."/>
        </authorList>
    </citation>
    <scope>NUCLEOTIDE SEQUENCE [LARGE SCALE GENOMIC DNA]</scope>
    <source>
        <strain evidence="3">DSM 22703</strain>
    </source>
</reference>
<accession>A0A1G5XZ68</accession>
<dbReference type="Proteomes" id="UP000198756">
    <property type="component" value="Unassembled WGS sequence"/>
</dbReference>
<dbReference type="EMBL" id="FMXE01000012">
    <property type="protein sequence ID" value="SDA74935.1"/>
    <property type="molecule type" value="Genomic_DNA"/>
</dbReference>
<proteinExistence type="predicted"/>
<organism evidence="2 3">
    <name type="scientific">Algoriphagus alkaliphilus</name>
    <dbReference type="NCBI Taxonomy" id="279824"/>
    <lineage>
        <taxon>Bacteria</taxon>
        <taxon>Pseudomonadati</taxon>
        <taxon>Bacteroidota</taxon>
        <taxon>Cytophagia</taxon>
        <taxon>Cytophagales</taxon>
        <taxon>Cyclobacteriaceae</taxon>
        <taxon>Algoriphagus</taxon>
    </lineage>
</organism>
<evidence type="ECO:0000313" key="3">
    <source>
        <dbReference type="Proteomes" id="UP000198756"/>
    </source>
</evidence>